<organism evidence="1">
    <name type="scientific">marine sediment metagenome</name>
    <dbReference type="NCBI Taxonomy" id="412755"/>
    <lineage>
        <taxon>unclassified sequences</taxon>
        <taxon>metagenomes</taxon>
        <taxon>ecological metagenomes</taxon>
    </lineage>
</organism>
<evidence type="ECO:0000313" key="1">
    <source>
        <dbReference type="EMBL" id="GAH82690.1"/>
    </source>
</evidence>
<name>X1JMJ5_9ZZZZ</name>
<dbReference type="AlphaFoldDB" id="X1JMJ5"/>
<gene>
    <name evidence="1" type="ORF">S03H2_55739</name>
</gene>
<reference evidence="1" key="1">
    <citation type="journal article" date="2014" name="Front. Microbiol.">
        <title>High frequency of phylogenetically diverse reductive dehalogenase-homologous genes in deep subseafloor sedimentary metagenomes.</title>
        <authorList>
            <person name="Kawai M."/>
            <person name="Futagami T."/>
            <person name="Toyoda A."/>
            <person name="Takaki Y."/>
            <person name="Nishi S."/>
            <person name="Hori S."/>
            <person name="Arai W."/>
            <person name="Tsubouchi T."/>
            <person name="Morono Y."/>
            <person name="Uchiyama I."/>
            <person name="Ito T."/>
            <person name="Fujiyama A."/>
            <person name="Inagaki F."/>
            <person name="Takami H."/>
        </authorList>
    </citation>
    <scope>NUCLEOTIDE SEQUENCE</scope>
    <source>
        <strain evidence="1">Expedition CK06-06</strain>
    </source>
</reference>
<accession>X1JMJ5</accession>
<dbReference type="EMBL" id="BARU01035628">
    <property type="protein sequence ID" value="GAH82690.1"/>
    <property type="molecule type" value="Genomic_DNA"/>
</dbReference>
<sequence>LIFSKIILHNLFKKKCYIMSEEGEEKDNFIEKLNQQFTDFVGSVFGESGKDFIEETSEKIKEFSSGAIEKFMEFSDDVIEKLNLNENEQVIKARDSVEDLLKQAGLLKESEEEEEF</sequence>
<feature type="non-terminal residue" evidence="1">
    <location>
        <position position="1"/>
    </location>
</feature>
<comment type="caution">
    <text evidence="1">The sequence shown here is derived from an EMBL/GenBank/DDBJ whole genome shotgun (WGS) entry which is preliminary data.</text>
</comment>
<proteinExistence type="predicted"/>
<protein>
    <submittedName>
        <fullName evidence="1">Uncharacterized protein</fullName>
    </submittedName>
</protein>